<sequence length="401" mass="43014">MTEPVVLEPAEVWAYLVGRELLPADASGVVREVGDGNMNRVFVAIPDDSAIAGLAVKQAPPWIQKLGPSAPMSPERALIEARALRRFAEYAPRQTPRVLDVDPPRFAFTMEDLSDLTVLRTALNDGAGLGRTSAEVGELVGRVTFATSVAGATPQARAALLADSVNPLLAEVTLQYLLGDPFTTAEHNHHHPALNTALQKLRSDPAVRTELATLRADFGGNAQALVHGDLHSGSVMVGVRKGEPVVRVIDPEFAMVGPIGLDLGLYLANVVIAAVRAYAQGDAERGNDHVLSIADCWDSFCAAWREGWPGRVDPLLDDGWLLRHLRGVWHDTLGYAAVELVRRVAGYSHASDLETLPDPGPASAVVLGLGHKLLVDREICGSRPDPRALAHLVSTSWEAQQ</sequence>
<dbReference type="Pfam" id="PF01636">
    <property type="entry name" value="APH"/>
    <property type="match status" value="1"/>
</dbReference>
<evidence type="ECO:0000256" key="4">
    <source>
        <dbReference type="ARBA" id="ARBA00022679"/>
    </source>
</evidence>
<evidence type="ECO:0000256" key="5">
    <source>
        <dbReference type="ARBA" id="ARBA00022741"/>
    </source>
</evidence>
<comment type="caution">
    <text evidence="9">The sequence shown here is derived from an EMBL/GenBank/DDBJ whole genome shotgun (WGS) entry which is preliminary data.</text>
</comment>
<evidence type="ECO:0000256" key="6">
    <source>
        <dbReference type="ARBA" id="ARBA00022777"/>
    </source>
</evidence>
<reference evidence="10" key="1">
    <citation type="journal article" date="2019" name="Int. J. Syst. Evol. Microbiol.">
        <title>The Global Catalogue of Microorganisms (GCM) 10K type strain sequencing project: providing services to taxonomists for standard genome sequencing and annotation.</title>
        <authorList>
            <consortium name="The Broad Institute Genomics Platform"/>
            <consortium name="The Broad Institute Genome Sequencing Center for Infectious Disease"/>
            <person name="Wu L."/>
            <person name="Ma J."/>
        </authorList>
    </citation>
    <scope>NUCLEOTIDE SEQUENCE [LARGE SCALE GENOMIC DNA]</scope>
    <source>
        <strain evidence="10">JCM 9458</strain>
    </source>
</reference>
<dbReference type="InterPro" id="IPR002575">
    <property type="entry name" value="Aminoglycoside_PTrfase"/>
</dbReference>
<dbReference type="Proteomes" id="UP001501676">
    <property type="component" value="Unassembled WGS sequence"/>
</dbReference>
<dbReference type="Gene3D" id="3.90.1200.10">
    <property type="match status" value="1"/>
</dbReference>
<comment type="similarity">
    <text evidence="1">Belongs to the methylthioribose kinase family.</text>
</comment>
<keyword evidence="5" id="KW-0547">Nucleotide-binding</keyword>
<protein>
    <recommendedName>
        <fullName evidence="3">S-methyl-5-thioribose kinase</fullName>
        <ecNumber evidence="3">2.7.1.100</ecNumber>
    </recommendedName>
</protein>
<feature type="domain" description="Aminoglycoside phosphotransferase" evidence="8">
    <location>
        <begin position="32"/>
        <end position="281"/>
    </location>
</feature>
<gene>
    <name evidence="9" type="primary">mtnK_1</name>
    <name evidence="9" type="ORF">GCM10020369_48300</name>
</gene>
<evidence type="ECO:0000313" key="9">
    <source>
        <dbReference type="EMBL" id="GAA3391222.1"/>
    </source>
</evidence>
<dbReference type="EMBL" id="BAAAYN010000031">
    <property type="protein sequence ID" value="GAA3391222.1"/>
    <property type="molecule type" value="Genomic_DNA"/>
</dbReference>
<evidence type="ECO:0000259" key="8">
    <source>
        <dbReference type="Pfam" id="PF01636"/>
    </source>
</evidence>
<dbReference type="RefSeq" id="WP_345730473.1">
    <property type="nucleotide sequence ID" value="NZ_BAAAYN010000031.1"/>
</dbReference>
<keyword evidence="6 9" id="KW-0418">Kinase</keyword>
<keyword evidence="10" id="KW-1185">Reference proteome</keyword>
<dbReference type="GO" id="GO:0016301">
    <property type="term" value="F:kinase activity"/>
    <property type="evidence" value="ECO:0007669"/>
    <property type="project" value="UniProtKB-KW"/>
</dbReference>
<dbReference type="PANTHER" id="PTHR34273:SF2">
    <property type="entry name" value="METHYLTHIORIBOSE KINASE"/>
    <property type="match status" value="1"/>
</dbReference>
<name>A0ABP6T2X0_9ACTN</name>
<dbReference type="SUPFAM" id="SSF56112">
    <property type="entry name" value="Protein kinase-like (PK-like)"/>
    <property type="match status" value="1"/>
</dbReference>
<evidence type="ECO:0000256" key="1">
    <source>
        <dbReference type="ARBA" id="ARBA00010165"/>
    </source>
</evidence>
<evidence type="ECO:0000256" key="3">
    <source>
        <dbReference type="ARBA" id="ARBA00012128"/>
    </source>
</evidence>
<dbReference type="InterPro" id="IPR009212">
    <property type="entry name" value="Methylthioribose_kinase"/>
</dbReference>
<accession>A0ABP6T2X0</accession>
<evidence type="ECO:0000313" key="10">
    <source>
        <dbReference type="Proteomes" id="UP001501676"/>
    </source>
</evidence>
<keyword evidence="7" id="KW-0067">ATP-binding</keyword>
<evidence type="ECO:0000256" key="7">
    <source>
        <dbReference type="ARBA" id="ARBA00022840"/>
    </source>
</evidence>
<evidence type="ECO:0000256" key="2">
    <source>
        <dbReference type="ARBA" id="ARBA00011738"/>
    </source>
</evidence>
<comment type="subunit">
    <text evidence="2">Homodimer.</text>
</comment>
<dbReference type="Gene3D" id="3.30.200.20">
    <property type="entry name" value="Phosphorylase Kinase, domain 1"/>
    <property type="match status" value="1"/>
</dbReference>
<organism evidence="9 10">
    <name type="scientific">Cryptosporangium minutisporangium</name>
    <dbReference type="NCBI Taxonomy" id="113569"/>
    <lineage>
        <taxon>Bacteria</taxon>
        <taxon>Bacillati</taxon>
        <taxon>Actinomycetota</taxon>
        <taxon>Actinomycetes</taxon>
        <taxon>Cryptosporangiales</taxon>
        <taxon>Cryptosporangiaceae</taxon>
        <taxon>Cryptosporangium</taxon>
    </lineage>
</organism>
<dbReference type="EC" id="2.7.1.100" evidence="3"/>
<dbReference type="PANTHER" id="PTHR34273">
    <property type="entry name" value="METHYLTHIORIBOSE KINASE"/>
    <property type="match status" value="1"/>
</dbReference>
<dbReference type="InterPro" id="IPR011009">
    <property type="entry name" value="Kinase-like_dom_sf"/>
</dbReference>
<dbReference type="NCBIfam" id="TIGR01767">
    <property type="entry name" value="MTRK"/>
    <property type="match status" value="1"/>
</dbReference>
<proteinExistence type="inferred from homology"/>
<keyword evidence="4" id="KW-0808">Transferase</keyword>